<keyword evidence="8 12" id="KW-0798">TonB box</keyword>
<dbReference type="InterPro" id="IPR000531">
    <property type="entry name" value="Beta-barrel_TonB"/>
</dbReference>
<evidence type="ECO:0000256" key="6">
    <source>
        <dbReference type="ARBA" id="ARBA00023004"/>
    </source>
</evidence>
<dbReference type="Proteomes" id="UP001216057">
    <property type="component" value="Unassembled WGS sequence"/>
</dbReference>
<dbReference type="InterPro" id="IPR012910">
    <property type="entry name" value="Plug_dom"/>
</dbReference>
<reference evidence="15 16" key="1">
    <citation type="submission" date="2023-03" db="EMBL/GenBank/DDBJ databases">
        <title>Classification of Bisgaard taxon 6 and taxon 10 as Exercitatus varius gen. nov., spec. nov.</title>
        <authorList>
            <person name="Christensen H."/>
        </authorList>
    </citation>
    <scope>NUCLEOTIDE SEQUENCE [LARGE SCALE GENOMIC DNA]</scope>
    <source>
        <strain evidence="15 16">23350_01</strain>
    </source>
</reference>
<name>A0ABT6EVX0_9PAST</name>
<dbReference type="PROSITE" id="PS52016">
    <property type="entry name" value="TONB_DEPENDENT_REC_3"/>
    <property type="match status" value="1"/>
</dbReference>
<dbReference type="Pfam" id="PF00593">
    <property type="entry name" value="TonB_dep_Rec_b-barrel"/>
    <property type="match status" value="1"/>
</dbReference>
<keyword evidence="9 11" id="KW-0472">Membrane</keyword>
<keyword evidence="6" id="KW-0408">Iron</keyword>
<evidence type="ECO:0000256" key="2">
    <source>
        <dbReference type="ARBA" id="ARBA00022448"/>
    </source>
</evidence>
<evidence type="ECO:0000313" key="16">
    <source>
        <dbReference type="Proteomes" id="UP001216057"/>
    </source>
</evidence>
<keyword evidence="7" id="KW-0406">Ion transport</keyword>
<evidence type="ECO:0000256" key="3">
    <source>
        <dbReference type="ARBA" id="ARBA00022452"/>
    </source>
</evidence>
<accession>A0ABT6EVX0</accession>
<keyword evidence="3 11" id="KW-1134">Transmembrane beta strand</keyword>
<evidence type="ECO:0000256" key="10">
    <source>
        <dbReference type="ARBA" id="ARBA00023237"/>
    </source>
</evidence>
<dbReference type="InterPro" id="IPR037066">
    <property type="entry name" value="Plug_dom_sf"/>
</dbReference>
<evidence type="ECO:0000313" key="15">
    <source>
        <dbReference type="EMBL" id="MDG2946472.1"/>
    </source>
</evidence>
<protein>
    <submittedName>
        <fullName evidence="15">TonB-dependent receptor</fullName>
    </submittedName>
</protein>
<keyword evidence="2 11" id="KW-0813">Transport</keyword>
<comment type="caution">
    <text evidence="15">The sequence shown here is derived from an EMBL/GenBank/DDBJ whole genome shotgun (WGS) entry which is preliminary data.</text>
</comment>
<evidence type="ECO:0000256" key="9">
    <source>
        <dbReference type="ARBA" id="ARBA00023136"/>
    </source>
</evidence>
<evidence type="ECO:0000259" key="14">
    <source>
        <dbReference type="Pfam" id="PF07715"/>
    </source>
</evidence>
<gene>
    <name evidence="15" type="ORF">P7M32_08545</name>
</gene>
<evidence type="ECO:0000256" key="11">
    <source>
        <dbReference type="PROSITE-ProRule" id="PRU01360"/>
    </source>
</evidence>
<evidence type="ECO:0000259" key="13">
    <source>
        <dbReference type="Pfam" id="PF00593"/>
    </source>
</evidence>
<evidence type="ECO:0000256" key="12">
    <source>
        <dbReference type="RuleBase" id="RU003357"/>
    </source>
</evidence>
<evidence type="ECO:0000256" key="4">
    <source>
        <dbReference type="ARBA" id="ARBA00022496"/>
    </source>
</evidence>
<feature type="domain" description="TonB-dependent receptor plug" evidence="14">
    <location>
        <begin position="50"/>
        <end position="165"/>
    </location>
</feature>
<dbReference type="PANTHER" id="PTHR32552:SF81">
    <property type="entry name" value="TONB-DEPENDENT OUTER MEMBRANE RECEPTOR"/>
    <property type="match status" value="1"/>
</dbReference>
<sequence>MELQFKICITVIGTCLATYSNLTFPQEKTQNQSVMLEEIKVTGEKFERSQSATSSSVDVKTDTDFKKAGNAVSVANVLKQSVNLVDIGLGNDLPAVRGVDGSGPAVGAVAFLAGTRPRLNMQIDGRTSTYNELAFGTKSLWDIKQVEVYRGAQSYAQGRNAMAGAVVMSSNDPTHEFEGTMKFNAGSQNTRQMAAMISGPLIKDELAFRLSVDRQRRTSYVDLISYEPVGDPRLYETTTTRAKLLWTPSALPQFYNRYTFNHIKSRSPQNEMENNTSSRRFDPRRPVFKTRSASHIWDVGYEFSPDFQLENKLVYTRYIHDRLTAPTTQNGVPARVDGSEFQLEPIFRFGNKDSQYHGLLGAFYFRGHQDDWVILRNIKNSFNDKTDTHAIFGELTVRPLEQFEMTLSARYEREHHQRHGGSSIFKIDRNKTYNVFLPKVDLAWLPNDNHRLGIKVGRGYNPGGAGVTFGRPYTSYEYDAEYVWNYELYHRWNTLNNRLQINSNLFYSDYKDMQLPYYLGTNSVVIRNADKVATYGAEINANWQATDEFQLYAGLGLLKTEIKKYPNSRIEGNKLARSPSYTAVLGGRYMLPKGFEIGADMRFTNGYYSTYTNERAGKVEAYSQTNLYFAYNFKHGRIMLYADNVFDSRKIITSTPATGATSPDITKQQPRVIGISTELKF</sequence>
<dbReference type="Gene3D" id="2.170.130.10">
    <property type="entry name" value="TonB-dependent receptor, plug domain"/>
    <property type="match status" value="1"/>
</dbReference>
<evidence type="ECO:0000256" key="7">
    <source>
        <dbReference type="ARBA" id="ARBA00023065"/>
    </source>
</evidence>
<organism evidence="15 16">
    <name type="scientific">Exercitatus varius</name>
    <dbReference type="NCBI Taxonomy" id="67857"/>
    <lineage>
        <taxon>Bacteria</taxon>
        <taxon>Pseudomonadati</taxon>
        <taxon>Pseudomonadota</taxon>
        <taxon>Gammaproteobacteria</taxon>
        <taxon>Pasteurellales</taxon>
        <taxon>Pasteurellaceae</taxon>
        <taxon>Exercitatus</taxon>
    </lineage>
</organism>
<dbReference type="InterPro" id="IPR036942">
    <property type="entry name" value="Beta-barrel_TonB_sf"/>
</dbReference>
<keyword evidence="5 11" id="KW-0812">Transmembrane</keyword>
<evidence type="ECO:0000256" key="1">
    <source>
        <dbReference type="ARBA" id="ARBA00004571"/>
    </source>
</evidence>
<feature type="domain" description="TonB-dependent receptor-like beta-barrel" evidence="13">
    <location>
        <begin position="253"/>
        <end position="645"/>
    </location>
</feature>
<keyword evidence="16" id="KW-1185">Reference proteome</keyword>
<dbReference type="PANTHER" id="PTHR32552">
    <property type="entry name" value="FERRICHROME IRON RECEPTOR-RELATED"/>
    <property type="match status" value="1"/>
</dbReference>
<dbReference type="Pfam" id="PF07715">
    <property type="entry name" value="Plug"/>
    <property type="match status" value="1"/>
</dbReference>
<dbReference type="EMBL" id="JARQTX010000009">
    <property type="protein sequence ID" value="MDG2946472.1"/>
    <property type="molecule type" value="Genomic_DNA"/>
</dbReference>
<comment type="subcellular location">
    <subcellularLocation>
        <location evidence="1 11">Cell outer membrane</location>
        <topology evidence="1 11">Multi-pass membrane protein</topology>
    </subcellularLocation>
</comment>
<keyword evidence="15" id="KW-0675">Receptor</keyword>
<keyword evidence="10 11" id="KW-0998">Cell outer membrane</keyword>
<evidence type="ECO:0000256" key="8">
    <source>
        <dbReference type="ARBA" id="ARBA00023077"/>
    </source>
</evidence>
<dbReference type="RefSeq" id="WP_317486118.1">
    <property type="nucleotide sequence ID" value="NZ_JARQTX010000009.1"/>
</dbReference>
<keyword evidence="4" id="KW-0410">Iron transport</keyword>
<evidence type="ECO:0000256" key="5">
    <source>
        <dbReference type="ARBA" id="ARBA00022692"/>
    </source>
</evidence>
<dbReference type="Gene3D" id="2.40.170.20">
    <property type="entry name" value="TonB-dependent receptor, beta-barrel domain"/>
    <property type="match status" value="1"/>
</dbReference>
<proteinExistence type="inferred from homology"/>
<comment type="similarity">
    <text evidence="11 12">Belongs to the TonB-dependent receptor family.</text>
</comment>
<dbReference type="InterPro" id="IPR039426">
    <property type="entry name" value="TonB-dep_rcpt-like"/>
</dbReference>
<dbReference type="SUPFAM" id="SSF56935">
    <property type="entry name" value="Porins"/>
    <property type="match status" value="1"/>
</dbReference>